<protein>
    <recommendedName>
        <fullName evidence="6">Na(+)/H(+) antiporter NhaA</fullName>
    </recommendedName>
    <alternativeName>
        <fullName evidence="6">Sodium/proton antiporter NhaA</fullName>
    </alternativeName>
</protein>
<evidence type="ECO:0000256" key="5">
    <source>
        <dbReference type="ARBA" id="ARBA00023136"/>
    </source>
</evidence>
<dbReference type="Proteomes" id="UP000032544">
    <property type="component" value="Unassembled WGS sequence"/>
</dbReference>
<keyword evidence="3 6" id="KW-0812">Transmembrane</keyword>
<evidence type="ECO:0000313" key="8">
    <source>
        <dbReference type="Proteomes" id="UP000032544"/>
    </source>
</evidence>
<dbReference type="Pfam" id="PF06965">
    <property type="entry name" value="Na_H_antiport_1"/>
    <property type="match status" value="1"/>
</dbReference>
<feature type="transmembrane region" description="Helical" evidence="6">
    <location>
        <begin position="61"/>
        <end position="80"/>
    </location>
</feature>
<evidence type="ECO:0000256" key="2">
    <source>
        <dbReference type="ARBA" id="ARBA00022475"/>
    </source>
</evidence>
<dbReference type="EMBL" id="JRHC01000006">
    <property type="protein sequence ID" value="KJF42267.1"/>
    <property type="molecule type" value="Genomic_DNA"/>
</dbReference>
<evidence type="ECO:0000256" key="6">
    <source>
        <dbReference type="HAMAP-Rule" id="MF_01844"/>
    </source>
</evidence>
<dbReference type="PANTHER" id="PTHR30341:SF0">
    <property type="entry name" value="NA(+)_H(+) ANTIPORTER NHAA"/>
    <property type="match status" value="1"/>
</dbReference>
<dbReference type="InterPro" id="IPR023171">
    <property type="entry name" value="Na/H_antiporter_dom_sf"/>
</dbReference>
<comment type="similarity">
    <text evidence="6">Belongs to the NhaA Na(+)/H(+) (TC 2.A.33) antiporter family.</text>
</comment>
<keyword evidence="8" id="KW-1185">Reference proteome</keyword>
<dbReference type="InterPro" id="IPR004670">
    <property type="entry name" value="NhaA"/>
</dbReference>
<feature type="transmembrane region" description="Helical" evidence="6">
    <location>
        <begin position="181"/>
        <end position="201"/>
    </location>
</feature>
<comment type="subcellular location">
    <subcellularLocation>
        <location evidence="1">Cell inner membrane</location>
        <topology evidence="1">Multi-pass membrane protein</topology>
    </subcellularLocation>
    <subcellularLocation>
        <location evidence="6">Cell membrane</location>
        <topology evidence="6">Multi-pass membrane protein</topology>
    </subcellularLocation>
</comment>
<dbReference type="AlphaFoldDB" id="A0A0D8J5V4"/>
<dbReference type="GO" id="GO:0015385">
    <property type="term" value="F:sodium:proton antiporter activity"/>
    <property type="evidence" value="ECO:0007669"/>
    <property type="project" value="UniProtKB-UniRule"/>
</dbReference>
<evidence type="ECO:0000256" key="3">
    <source>
        <dbReference type="ARBA" id="ARBA00022692"/>
    </source>
</evidence>
<accession>A0A0D8J5V4</accession>
<comment type="catalytic activity">
    <reaction evidence="6">
        <text>Na(+)(in) + 2 H(+)(out) = Na(+)(out) + 2 H(+)(in)</text>
        <dbReference type="Rhea" id="RHEA:29251"/>
        <dbReference type="ChEBI" id="CHEBI:15378"/>
        <dbReference type="ChEBI" id="CHEBI:29101"/>
    </reaction>
</comment>
<keyword evidence="4 6" id="KW-1133">Transmembrane helix</keyword>
<feature type="transmembrane region" description="Helical" evidence="6">
    <location>
        <begin position="154"/>
        <end position="175"/>
    </location>
</feature>
<dbReference type="STRING" id="1544798.LH29_20970"/>
<evidence type="ECO:0000313" key="7">
    <source>
        <dbReference type="EMBL" id="KJF42267.1"/>
    </source>
</evidence>
<keyword evidence="6" id="KW-0050">Antiport</keyword>
<dbReference type="GO" id="GO:0005886">
    <property type="term" value="C:plasma membrane"/>
    <property type="evidence" value="ECO:0007669"/>
    <property type="project" value="UniProtKB-SubCell"/>
</dbReference>
<dbReference type="PANTHER" id="PTHR30341">
    <property type="entry name" value="SODIUM ION/PROTON ANTIPORTER NHAA-RELATED"/>
    <property type="match status" value="1"/>
</dbReference>
<dbReference type="OrthoDB" id="9808135at2"/>
<feature type="transmembrane region" description="Helical" evidence="6">
    <location>
        <begin position="101"/>
        <end position="121"/>
    </location>
</feature>
<feature type="transmembrane region" description="Helical" evidence="6">
    <location>
        <begin position="404"/>
        <end position="425"/>
    </location>
</feature>
<keyword evidence="6" id="KW-0739">Sodium transport</keyword>
<comment type="caution">
    <text evidence="7">The sequence shown here is derived from an EMBL/GenBank/DDBJ whole genome shotgun (WGS) entry which is preliminary data.</text>
</comment>
<sequence>MEIKFDPLRRFIKIKSLSSICMLMAAIAALVVSNTNLHTYYEQFLELEFLIGFSRFHLSKSVLHWINDGLMTIFFFVIGLEIKREFLIGELSSARKAILPIFAAIGGMIFPIAIFFLMNSGKEGTHGWGITMATDIAFSLGVLGILGKKVPFGLTIFLAAFAIIDDLGAVLVIAVFYSSLIYWHLVAIAFVLLIGLSLLSVKNFYSRYIYIPVGLVIWLLFLESGIHPTIAGVLFAFTIPSHRRKRLIEVIGKGKNALNELSQLIGQKVVEFKHHKTAINILDNITSEIQSPLQHLQNKLGTMVSFLIIPLFAFANSGINFIGDEGAFTPLSVSIAVSLVFGKIIGISLFSWLAIKLKIAVLPKNVDFRQIFGLSCLGGFGFTMSIFISNLSYESVHLQDSAKLGILIGSLVAGVSGYLVIRYALKRSALSANRQ</sequence>
<reference evidence="7 8" key="1">
    <citation type="submission" date="2014-09" db="EMBL/GenBank/DDBJ databases">
        <title>Draft Genome Sequence of Draconibacterium sp. JN14CK-3.</title>
        <authorList>
            <person name="Dong C."/>
            <person name="Lai Q."/>
            <person name="Shao Z."/>
        </authorList>
    </citation>
    <scope>NUCLEOTIDE SEQUENCE [LARGE SCALE GENOMIC DNA]</scope>
    <source>
        <strain evidence="7 8">JN14CK-3</strain>
    </source>
</reference>
<keyword evidence="5 6" id="KW-0472">Membrane</keyword>
<feature type="transmembrane region" description="Helical" evidence="6">
    <location>
        <begin position="328"/>
        <end position="350"/>
    </location>
</feature>
<keyword evidence="6" id="KW-0813">Transport</keyword>
<name>A0A0D8J5V4_9BACT</name>
<evidence type="ECO:0000256" key="1">
    <source>
        <dbReference type="ARBA" id="ARBA00004429"/>
    </source>
</evidence>
<evidence type="ECO:0000256" key="4">
    <source>
        <dbReference type="ARBA" id="ARBA00022989"/>
    </source>
</evidence>
<dbReference type="RefSeq" id="WP_045033055.1">
    <property type="nucleotide sequence ID" value="NZ_JRHC01000006.1"/>
</dbReference>
<proteinExistence type="inferred from homology"/>
<dbReference type="Gene3D" id="1.20.1530.10">
    <property type="entry name" value="Na+/H+ antiporter like domain"/>
    <property type="match status" value="1"/>
</dbReference>
<dbReference type="PATRIC" id="fig|1544798.3.peg.4373"/>
<keyword evidence="2 6" id="KW-1003">Cell membrane</keyword>
<feature type="transmembrane region" description="Helical" evidence="6">
    <location>
        <begin position="20"/>
        <end position="41"/>
    </location>
</feature>
<organism evidence="7 8">
    <name type="scientific">Draconibacterium sediminis</name>
    <dbReference type="NCBI Taxonomy" id="1544798"/>
    <lineage>
        <taxon>Bacteria</taxon>
        <taxon>Pseudomonadati</taxon>
        <taxon>Bacteroidota</taxon>
        <taxon>Bacteroidia</taxon>
        <taxon>Marinilabiliales</taxon>
        <taxon>Prolixibacteraceae</taxon>
        <taxon>Draconibacterium</taxon>
    </lineage>
</organism>
<dbReference type="GO" id="GO:0006885">
    <property type="term" value="P:regulation of pH"/>
    <property type="evidence" value="ECO:0007669"/>
    <property type="project" value="UniProtKB-UniRule"/>
</dbReference>
<dbReference type="HAMAP" id="MF_01844">
    <property type="entry name" value="NhaA"/>
    <property type="match status" value="1"/>
</dbReference>
<keyword evidence="6" id="KW-0915">Sodium</keyword>
<feature type="transmembrane region" description="Helical" evidence="6">
    <location>
        <begin position="371"/>
        <end position="392"/>
    </location>
</feature>
<comment type="function">
    <text evidence="6">Na(+)/H(+) antiporter that extrudes sodium in exchange for external protons.</text>
</comment>
<gene>
    <name evidence="6" type="primary">nhaA</name>
    <name evidence="7" type="ORF">LH29_20970</name>
</gene>
<keyword evidence="6" id="KW-0406">Ion transport</keyword>
<feature type="transmembrane region" description="Helical" evidence="6">
    <location>
        <begin position="300"/>
        <end position="322"/>
    </location>
</feature>
<dbReference type="NCBIfam" id="TIGR00773">
    <property type="entry name" value="NhaA"/>
    <property type="match status" value="1"/>
</dbReference>